<sequence>MVCIHSFTLLWLASTAAAQKCKIQFDGRIPSGTALKSLDAKNNFFNPQNVFGKGLAFSQVLQLPKQAGSPFDGTKSVPIEVTIRAAIVLTSFSDKSIFNNQTGFRRAELIPSSNSGTDPSTTGVKTLHFSIAKDAQRPLNVSHEYQMAFLESNDFSTNQMVLKTGTILGGNNANPDTLQLFGNVNTKPSPPVLFSTPFTEGVTHNFAVTLDFNANTSKVFYSTGKDPLKAQGDAVKNDVSGQGQYHFGLLKKPVGGTGDITKNGFQPSGINEGVIFSGIFLEDSADGCVSLAP</sequence>
<feature type="domain" description="Glycoside hydrolase 131 catalytic N-terminal" evidence="2">
    <location>
        <begin position="23"/>
        <end position="287"/>
    </location>
</feature>
<dbReference type="Proteomes" id="UP001281614">
    <property type="component" value="Unassembled WGS sequence"/>
</dbReference>
<evidence type="ECO:0000313" key="4">
    <source>
        <dbReference type="Proteomes" id="UP001281614"/>
    </source>
</evidence>
<proteinExistence type="predicted"/>
<accession>A0AAE0CYK1</accession>
<dbReference type="Gene3D" id="2.60.120.1160">
    <property type="match status" value="1"/>
</dbReference>
<evidence type="ECO:0000256" key="1">
    <source>
        <dbReference type="SAM" id="SignalP"/>
    </source>
</evidence>
<feature type="signal peptide" evidence="1">
    <location>
        <begin position="1"/>
        <end position="18"/>
    </location>
</feature>
<dbReference type="EMBL" id="VYYT01000632">
    <property type="protein sequence ID" value="KAK2730879.1"/>
    <property type="molecule type" value="Genomic_DNA"/>
</dbReference>
<comment type="caution">
    <text evidence="3">The sequence shown here is derived from an EMBL/GenBank/DDBJ whole genome shotgun (WGS) entry which is preliminary data.</text>
</comment>
<organism evidence="3 4">
    <name type="scientific">Colletotrichum kahawae</name>
    <name type="common">Coffee berry disease fungus</name>
    <dbReference type="NCBI Taxonomy" id="34407"/>
    <lineage>
        <taxon>Eukaryota</taxon>
        <taxon>Fungi</taxon>
        <taxon>Dikarya</taxon>
        <taxon>Ascomycota</taxon>
        <taxon>Pezizomycotina</taxon>
        <taxon>Sordariomycetes</taxon>
        <taxon>Hypocreomycetidae</taxon>
        <taxon>Glomerellales</taxon>
        <taxon>Glomerellaceae</taxon>
        <taxon>Colletotrichum</taxon>
        <taxon>Colletotrichum gloeosporioides species complex</taxon>
    </lineage>
</organism>
<evidence type="ECO:0000313" key="3">
    <source>
        <dbReference type="EMBL" id="KAK2730879.1"/>
    </source>
</evidence>
<keyword evidence="4" id="KW-1185">Reference proteome</keyword>
<name>A0AAE0CYK1_COLKA</name>
<dbReference type="Pfam" id="PF18271">
    <property type="entry name" value="GH131_N"/>
    <property type="match status" value="1"/>
</dbReference>
<gene>
    <name evidence="3" type="ORF">CKAH01_09314</name>
</gene>
<dbReference type="PANTHER" id="PTHR34612:SF2">
    <property type="entry name" value="GLYCOSIDE HYDROLASE 131 CATALYTIC N-TERMINAL DOMAIN-CONTAINING PROTEIN"/>
    <property type="match status" value="1"/>
</dbReference>
<dbReference type="AlphaFoldDB" id="A0AAE0CYK1"/>
<feature type="chain" id="PRO_5042120908" description="Glycoside hydrolase 131 catalytic N-terminal domain-containing protein" evidence="1">
    <location>
        <begin position="19"/>
        <end position="293"/>
    </location>
</feature>
<keyword evidence="1" id="KW-0732">Signal</keyword>
<protein>
    <recommendedName>
        <fullName evidence="2">Glycoside hydrolase 131 catalytic N-terminal domain-containing protein</fullName>
    </recommendedName>
</protein>
<evidence type="ECO:0000259" key="2">
    <source>
        <dbReference type="Pfam" id="PF18271"/>
    </source>
</evidence>
<reference evidence="3" key="1">
    <citation type="submission" date="2023-02" db="EMBL/GenBank/DDBJ databases">
        <title>Colletotrichum kahawae CIFC_Que2 genome sequencing and assembly.</title>
        <authorList>
            <person name="Baroncelli R."/>
        </authorList>
    </citation>
    <scope>NUCLEOTIDE SEQUENCE</scope>
    <source>
        <strain evidence="3">CIFC_Que2</strain>
    </source>
</reference>
<dbReference type="PANTHER" id="PTHR34612">
    <property type="entry name" value="GH131_N DOMAIN-CONTAINING PROTEIN"/>
    <property type="match status" value="1"/>
</dbReference>
<dbReference type="InterPro" id="IPR041524">
    <property type="entry name" value="GH131_N"/>
</dbReference>